<feature type="domain" description="Staygreen protein" evidence="1">
    <location>
        <begin position="2"/>
        <end position="144"/>
    </location>
</feature>
<reference evidence="2 3" key="1">
    <citation type="submission" date="2020-08" db="EMBL/GenBank/DDBJ databases">
        <authorList>
            <person name="Liu C."/>
            <person name="Sun Q."/>
        </authorList>
    </citation>
    <scope>NUCLEOTIDE SEQUENCE [LARGE SCALE GENOMIC DNA]</scope>
    <source>
        <strain evidence="2 3">NSJ-18</strain>
    </source>
</reference>
<accession>A0ABR7JPH2</accession>
<organism evidence="2 3">
    <name type="scientific">Romboutsia faecis</name>
    <dbReference type="NCBI Taxonomy" id="2764597"/>
    <lineage>
        <taxon>Bacteria</taxon>
        <taxon>Bacillati</taxon>
        <taxon>Bacillota</taxon>
        <taxon>Clostridia</taxon>
        <taxon>Peptostreptococcales</taxon>
        <taxon>Peptostreptococcaceae</taxon>
        <taxon>Romboutsia</taxon>
    </lineage>
</organism>
<dbReference type="RefSeq" id="WP_153925975.1">
    <property type="nucleotide sequence ID" value="NZ_JACRWE010000003.1"/>
</dbReference>
<proteinExistence type="predicted"/>
<dbReference type="Pfam" id="PF12638">
    <property type="entry name" value="Staygreen"/>
    <property type="match status" value="1"/>
</dbReference>
<comment type="caution">
    <text evidence="2">The sequence shown here is derived from an EMBL/GenBank/DDBJ whole genome shotgun (WGS) entry which is preliminary data.</text>
</comment>
<dbReference type="InterPro" id="IPR024438">
    <property type="entry name" value="Staygreen"/>
</dbReference>
<gene>
    <name evidence="2" type="ORF">H8923_06975</name>
</gene>
<name>A0ABR7JPH2_9FIRM</name>
<sequence length="147" mass="16946">MNDLSVNIINPVTATYPTLFRRYTLIPDSQNRGKGTLFIAPEYYLNDTEPVLRDELCGQWVFVDDNSYVLTLFVNVGSDEFEVAKGRYNNFLELLPDYVDSLINADKEFFDANPHLIPSHVSMRFISSHGQFNKTVYFCKVKDYLLA</sequence>
<evidence type="ECO:0000313" key="2">
    <source>
        <dbReference type="EMBL" id="MBC5996501.1"/>
    </source>
</evidence>
<protein>
    <recommendedName>
        <fullName evidence="1">Staygreen protein domain-containing protein</fullName>
    </recommendedName>
</protein>
<dbReference type="Proteomes" id="UP000609849">
    <property type="component" value="Unassembled WGS sequence"/>
</dbReference>
<keyword evidence="3" id="KW-1185">Reference proteome</keyword>
<evidence type="ECO:0000313" key="3">
    <source>
        <dbReference type="Proteomes" id="UP000609849"/>
    </source>
</evidence>
<evidence type="ECO:0000259" key="1">
    <source>
        <dbReference type="Pfam" id="PF12638"/>
    </source>
</evidence>
<dbReference type="EMBL" id="JACRWE010000003">
    <property type="protein sequence ID" value="MBC5996501.1"/>
    <property type="molecule type" value="Genomic_DNA"/>
</dbReference>